<feature type="non-terminal residue" evidence="5">
    <location>
        <position position="1"/>
    </location>
</feature>
<name>A0A1E4SXZ3_9ASCO</name>
<comment type="similarity">
    <text evidence="2">Belongs to the NSA1 family.</text>
</comment>
<evidence type="ECO:0000256" key="4">
    <source>
        <dbReference type="ARBA" id="ARBA00014234"/>
    </source>
</evidence>
<evidence type="ECO:0000256" key="2">
    <source>
        <dbReference type="ARBA" id="ARBA00007861"/>
    </source>
</evidence>
<dbReference type="STRING" id="983967.A0A1E4SXZ3"/>
<dbReference type="GO" id="GO:0005730">
    <property type="term" value="C:nucleolus"/>
    <property type="evidence" value="ECO:0007669"/>
    <property type="project" value="InterPro"/>
</dbReference>
<organism evidence="5 6">
    <name type="scientific">[Candida] arabinofermentans NRRL YB-2248</name>
    <dbReference type="NCBI Taxonomy" id="983967"/>
    <lineage>
        <taxon>Eukaryota</taxon>
        <taxon>Fungi</taxon>
        <taxon>Dikarya</taxon>
        <taxon>Ascomycota</taxon>
        <taxon>Saccharomycotina</taxon>
        <taxon>Pichiomycetes</taxon>
        <taxon>Pichiales</taxon>
        <taxon>Pichiaceae</taxon>
        <taxon>Ogataea</taxon>
        <taxon>Ogataea/Candida clade</taxon>
    </lineage>
</organism>
<evidence type="ECO:0000313" key="6">
    <source>
        <dbReference type="Proteomes" id="UP000094801"/>
    </source>
</evidence>
<dbReference type="InterPro" id="IPR015943">
    <property type="entry name" value="WD40/YVTN_repeat-like_dom_sf"/>
</dbReference>
<dbReference type="Gene3D" id="2.130.10.10">
    <property type="entry name" value="YVTN repeat-like/Quinoprotein amine dehydrogenase"/>
    <property type="match status" value="1"/>
</dbReference>
<evidence type="ECO:0000256" key="3">
    <source>
        <dbReference type="ARBA" id="ARBA00011187"/>
    </source>
</evidence>
<dbReference type="EMBL" id="KV453857">
    <property type="protein sequence ID" value="ODV84374.1"/>
    <property type="molecule type" value="Genomic_DNA"/>
</dbReference>
<dbReference type="InterPro" id="IPR036322">
    <property type="entry name" value="WD40_repeat_dom_sf"/>
</dbReference>
<comment type="subunit">
    <text evidence="3">Component of the pre-66S ribosomal particle.</text>
</comment>
<evidence type="ECO:0000256" key="1">
    <source>
        <dbReference type="ARBA" id="ARBA00002889"/>
    </source>
</evidence>
<dbReference type="InterPro" id="IPR037379">
    <property type="entry name" value="WDR74/Nsa1"/>
</dbReference>
<feature type="non-terminal residue" evidence="5">
    <location>
        <position position="365"/>
    </location>
</feature>
<dbReference type="PANTHER" id="PTHR16038:SF4">
    <property type="entry name" value="WD REPEAT-CONTAINING PROTEIN 74"/>
    <property type="match status" value="1"/>
</dbReference>
<sequence>NKRIRFSSSKPSHLTTQLPNSTVESILHIEHDGSSYTAIARQSGLIDIYHEDDSEPIVSLTDNIRLSTDYVVSLNYCCNYLLSCSNRGLIVIYNFRKLICSAIPKGDTQQEPGFFIMINEPIEFCHNFPNEPFKFITGGYNNSLEVYNVAKDHEDHERQQVKLSASPGSVLKICKSIITTKPDFKGAPYKGFSWLKDAVILANYTPEDYTVVTATKFGKLIVYMPKITKMPIDTYQVSNHPILKVYSLSRKACGCSQTILFFDAFNLIGLMDMNTEKIIKRFEVPLIGSISSFEILNIKLNKEWLIFVSSIDKFLRIYQLSNVGGVSGFTLKSIGISKLDSIMPCIRVVDSDDASDLDFGYYEKK</sequence>
<dbReference type="OrthoDB" id="3987726at2759"/>
<dbReference type="GO" id="GO:0030687">
    <property type="term" value="C:preribosome, large subunit precursor"/>
    <property type="evidence" value="ECO:0007669"/>
    <property type="project" value="TreeGrafter"/>
</dbReference>
<dbReference type="Proteomes" id="UP000094801">
    <property type="component" value="Unassembled WGS sequence"/>
</dbReference>
<keyword evidence="6" id="KW-1185">Reference proteome</keyword>
<protein>
    <recommendedName>
        <fullName evidence="4">Ribosome biogenesis protein NSA1</fullName>
    </recommendedName>
</protein>
<gene>
    <name evidence="5" type="ORF">CANARDRAFT_184859</name>
</gene>
<dbReference type="PANTHER" id="PTHR16038">
    <property type="entry name" value="NOP SEVEN ASSOCIATED PROTEIN 1"/>
    <property type="match status" value="1"/>
</dbReference>
<dbReference type="SUPFAM" id="SSF50978">
    <property type="entry name" value="WD40 repeat-like"/>
    <property type="match status" value="1"/>
</dbReference>
<reference evidence="6" key="1">
    <citation type="submission" date="2016-04" db="EMBL/GenBank/DDBJ databases">
        <title>Comparative genomics of biotechnologically important yeasts.</title>
        <authorList>
            <consortium name="DOE Joint Genome Institute"/>
            <person name="Riley R."/>
            <person name="Haridas S."/>
            <person name="Wolfe K.H."/>
            <person name="Lopes M.R."/>
            <person name="Hittinger C.T."/>
            <person name="Goker M."/>
            <person name="Salamov A."/>
            <person name="Wisecaver J."/>
            <person name="Long T.M."/>
            <person name="Aerts A.L."/>
            <person name="Barry K."/>
            <person name="Choi C."/>
            <person name="Clum A."/>
            <person name="Coughlan A.Y."/>
            <person name="Deshpande S."/>
            <person name="Douglass A.P."/>
            <person name="Hanson S.J."/>
            <person name="Klenk H.-P."/>
            <person name="Labutti K."/>
            <person name="Lapidus A."/>
            <person name="Lindquist E."/>
            <person name="Lipzen A."/>
            <person name="Meier-Kolthoff J.P."/>
            <person name="Ohm R.A."/>
            <person name="Otillar R.P."/>
            <person name="Pangilinan J."/>
            <person name="Peng Y."/>
            <person name="Rokas A."/>
            <person name="Rosa C.A."/>
            <person name="Scheuner C."/>
            <person name="Sibirny A.A."/>
            <person name="Slot J.C."/>
            <person name="Stielow J.B."/>
            <person name="Sun H."/>
            <person name="Kurtzman C.P."/>
            <person name="Blackwell M."/>
            <person name="Grigoriev I.V."/>
            <person name="Jeffries T.W."/>
        </authorList>
    </citation>
    <scope>NUCLEOTIDE SEQUENCE [LARGE SCALE GENOMIC DNA]</scope>
    <source>
        <strain evidence="6">NRRL YB-2248</strain>
    </source>
</reference>
<dbReference type="AlphaFoldDB" id="A0A1E4SXZ3"/>
<dbReference type="GO" id="GO:0042273">
    <property type="term" value="P:ribosomal large subunit biogenesis"/>
    <property type="evidence" value="ECO:0007669"/>
    <property type="project" value="InterPro"/>
</dbReference>
<comment type="function">
    <text evidence="1">Involved in the biogenesis of the 60S ribosomal subunit.</text>
</comment>
<evidence type="ECO:0000313" key="5">
    <source>
        <dbReference type="EMBL" id="ODV84374.1"/>
    </source>
</evidence>
<proteinExistence type="inferred from homology"/>
<accession>A0A1E4SXZ3</accession>